<comment type="caution">
    <text evidence="2">The sequence shown here is derived from an EMBL/GenBank/DDBJ whole genome shotgun (WGS) entry which is preliminary data.</text>
</comment>
<sequence length="143" mass="15260">MSPRTKNWLAAYAAGAVIFAVLDVAWILLVANPLYQNQIGPLLAPKASLPGAVLFYVIFVAGLVHYGIRPNDPRATLRQRVAGAALFGFFTYATWALTGFAVLKDFTALVAVTDILWGAAACSLVTWVTATILRGRLARPAAA</sequence>
<dbReference type="Proteomes" id="UP001226577">
    <property type="component" value="Unassembled WGS sequence"/>
</dbReference>
<evidence type="ECO:0000313" key="2">
    <source>
        <dbReference type="EMBL" id="MDP9888274.1"/>
    </source>
</evidence>
<protein>
    <submittedName>
        <fullName evidence="2">Membrane protein</fullName>
    </submittedName>
</protein>
<feature type="transmembrane region" description="Helical" evidence="1">
    <location>
        <begin position="80"/>
        <end position="103"/>
    </location>
</feature>
<dbReference type="EMBL" id="JAUSRE010000008">
    <property type="protein sequence ID" value="MDP9888274.1"/>
    <property type="molecule type" value="Genomic_DNA"/>
</dbReference>
<evidence type="ECO:0000313" key="3">
    <source>
        <dbReference type="Proteomes" id="UP001226577"/>
    </source>
</evidence>
<proteinExistence type="predicted"/>
<keyword evidence="1" id="KW-0812">Transmembrane</keyword>
<feature type="transmembrane region" description="Helical" evidence="1">
    <location>
        <begin position="9"/>
        <end position="29"/>
    </location>
</feature>
<organism evidence="2 3">
    <name type="scientific">Pseudarthrobacter enclensis</name>
    <dbReference type="NCBI Taxonomy" id="993070"/>
    <lineage>
        <taxon>Bacteria</taxon>
        <taxon>Bacillati</taxon>
        <taxon>Actinomycetota</taxon>
        <taxon>Actinomycetes</taxon>
        <taxon>Micrococcales</taxon>
        <taxon>Micrococcaceae</taxon>
        <taxon>Pseudarthrobacter</taxon>
    </lineage>
</organism>
<keyword evidence="1" id="KW-1133">Transmembrane helix</keyword>
<reference evidence="2 3" key="1">
    <citation type="submission" date="2023-07" db="EMBL/GenBank/DDBJ databases">
        <title>Sorghum-associated microbial communities from plants grown in Nebraska, USA.</title>
        <authorList>
            <person name="Schachtman D."/>
        </authorList>
    </citation>
    <scope>NUCLEOTIDE SEQUENCE [LARGE SCALE GENOMIC DNA]</scope>
    <source>
        <strain evidence="2 3">CC222</strain>
    </source>
</reference>
<feature type="transmembrane region" description="Helical" evidence="1">
    <location>
        <begin position="49"/>
        <end position="68"/>
    </location>
</feature>
<feature type="transmembrane region" description="Helical" evidence="1">
    <location>
        <begin position="115"/>
        <end position="133"/>
    </location>
</feature>
<dbReference type="RefSeq" id="WP_307306958.1">
    <property type="nucleotide sequence ID" value="NZ_JAUSRE010000008.1"/>
</dbReference>
<keyword evidence="3" id="KW-1185">Reference proteome</keyword>
<dbReference type="Pfam" id="PF09945">
    <property type="entry name" value="DUF2177"/>
    <property type="match status" value="1"/>
</dbReference>
<name>A0ABT9RSQ5_9MICC</name>
<dbReference type="InterPro" id="IPR018687">
    <property type="entry name" value="DUF2177_membr"/>
</dbReference>
<gene>
    <name evidence="2" type="ORF">J2X98_001862</name>
</gene>
<keyword evidence="1" id="KW-0472">Membrane</keyword>
<accession>A0ABT9RSQ5</accession>
<evidence type="ECO:0000256" key="1">
    <source>
        <dbReference type="SAM" id="Phobius"/>
    </source>
</evidence>